<keyword evidence="2" id="KW-1185">Reference proteome</keyword>
<organism evidence="1 2">
    <name type="scientific">Hymenobacter aranciens</name>
    <dbReference type="NCBI Taxonomy" id="3063996"/>
    <lineage>
        <taxon>Bacteria</taxon>
        <taxon>Pseudomonadati</taxon>
        <taxon>Bacteroidota</taxon>
        <taxon>Cytophagia</taxon>
        <taxon>Cytophagales</taxon>
        <taxon>Hymenobacteraceae</taxon>
        <taxon>Hymenobacter</taxon>
    </lineage>
</organism>
<sequence>MFNKSSFQILHEPGESILTAQWLQTATNESARNDYGDLLAVARVQNRCRFWLVDLSHRVRYSDDIYQWYAHTFAPHAVRSLGHPLFIAYIMAAQNDYAHDPAIEQLQQICAAYDLHLAFFETRDAGLAWLQHQQEHDPAPGEGPAPL</sequence>
<evidence type="ECO:0000313" key="1">
    <source>
        <dbReference type="EMBL" id="MDO7876565.1"/>
    </source>
</evidence>
<proteinExistence type="predicted"/>
<protein>
    <recommendedName>
        <fullName evidence="3">STAS/SEC14 domain-containing protein</fullName>
    </recommendedName>
</protein>
<accession>A0ABT9BFK4</accession>
<reference evidence="1" key="1">
    <citation type="submission" date="2023-07" db="EMBL/GenBank/DDBJ databases">
        <authorList>
            <person name="Kim M.K."/>
        </authorList>
    </citation>
    <scope>NUCLEOTIDE SEQUENCE</scope>
    <source>
        <strain evidence="1">ASUV-10-1</strain>
    </source>
</reference>
<name>A0ABT9BFK4_9BACT</name>
<dbReference type="RefSeq" id="WP_305007935.1">
    <property type="nucleotide sequence ID" value="NZ_JAUQSY010000012.1"/>
</dbReference>
<comment type="caution">
    <text evidence="1">The sequence shown here is derived from an EMBL/GenBank/DDBJ whole genome shotgun (WGS) entry which is preliminary data.</text>
</comment>
<gene>
    <name evidence="1" type="ORF">Q5H93_17605</name>
</gene>
<evidence type="ECO:0000313" key="2">
    <source>
        <dbReference type="Proteomes" id="UP001176429"/>
    </source>
</evidence>
<evidence type="ECO:0008006" key="3">
    <source>
        <dbReference type="Google" id="ProtNLM"/>
    </source>
</evidence>
<dbReference type="EMBL" id="JAUQSY010000012">
    <property type="protein sequence ID" value="MDO7876565.1"/>
    <property type="molecule type" value="Genomic_DNA"/>
</dbReference>
<dbReference type="Proteomes" id="UP001176429">
    <property type="component" value="Unassembled WGS sequence"/>
</dbReference>